<dbReference type="Gene3D" id="3.30.40.10">
    <property type="entry name" value="Zinc/RING finger domain, C3HC4 (zinc finger)"/>
    <property type="match status" value="1"/>
</dbReference>
<sequence>MTCLFSDFLLFFFQRPKVAKQLHAGALYKQANHPLPTLPHTPLALPNLLHLPHWSSASTARGLLDHAVSPILLGPAMARMLLEAASGSVEDSLNSDLVVILAGLLCALICVLGLGLVARCACSRRWARAAAGTASGAAAGNANKGVKKEVLRSLPIVTYVSGNGGDKAADAEAEECAICLVEFEDGQAVRVLPQCDHRFHAACIDTWLRAHSSCPSCRRVLVAAEMPPGEQCGRCGARSGGISALWNWKAPACDAEGPASFLA</sequence>
<feature type="transmembrane region" description="Helical" evidence="14">
    <location>
        <begin position="97"/>
        <end position="118"/>
    </location>
</feature>
<dbReference type="GO" id="GO:0008270">
    <property type="term" value="F:zinc ion binding"/>
    <property type="evidence" value="ECO:0007669"/>
    <property type="project" value="UniProtKB-KW"/>
</dbReference>
<accession>A0A6G1FAM0</accession>
<dbReference type="FunFam" id="3.30.40.10:FF:000187">
    <property type="entry name" value="E3 ubiquitin-protein ligase ATL6"/>
    <property type="match status" value="1"/>
</dbReference>
<dbReference type="PROSITE" id="PS50089">
    <property type="entry name" value="ZF_RING_2"/>
    <property type="match status" value="1"/>
</dbReference>
<evidence type="ECO:0000256" key="5">
    <source>
        <dbReference type="ARBA" id="ARBA00022679"/>
    </source>
</evidence>
<dbReference type="PANTHER" id="PTHR45798">
    <property type="entry name" value="RING-H2 FINGER PROTEIN ATL61-RELATED-RELATED"/>
    <property type="match status" value="1"/>
</dbReference>
<keyword evidence="10" id="KW-0862">Zinc</keyword>
<dbReference type="SUPFAM" id="SSF57850">
    <property type="entry name" value="RING/U-box"/>
    <property type="match status" value="1"/>
</dbReference>
<dbReference type="OrthoDB" id="8062037at2759"/>
<keyword evidence="17" id="KW-1185">Reference proteome</keyword>
<dbReference type="InterPro" id="IPR052788">
    <property type="entry name" value="RING-type_E3_ligase_ATL"/>
</dbReference>
<organism evidence="16 17">
    <name type="scientific">Oryza meyeriana var. granulata</name>
    <dbReference type="NCBI Taxonomy" id="110450"/>
    <lineage>
        <taxon>Eukaryota</taxon>
        <taxon>Viridiplantae</taxon>
        <taxon>Streptophyta</taxon>
        <taxon>Embryophyta</taxon>
        <taxon>Tracheophyta</taxon>
        <taxon>Spermatophyta</taxon>
        <taxon>Magnoliopsida</taxon>
        <taxon>Liliopsida</taxon>
        <taxon>Poales</taxon>
        <taxon>Poaceae</taxon>
        <taxon>BOP clade</taxon>
        <taxon>Oryzoideae</taxon>
        <taxon>Oryzeae</taxon>
        <taxon>Oryzinae</taxon>
        <taxon>Oryza</taxon>
        <taxon>Oryza meyeriana</taxon>
    </lineage>
</organism>
<name>A0A6G1FAM0_9ORYZ</name>
<evidence type="ECO:0000256" key="3">
    <source>
        <dbReference type="ARBA" id="ARBA00004906"/>
    </source>
</evidence>
<evidence type="ECO:0000259" key="15">
    <source>
        <dbReference type="PROSITE" id="PS50089"/>
    </source>
</evidence>
<dbReference type="Proteomes" id="UP000479710">
    <property type="component" value="Unassembled WGS sequence"/>
</dbReference>
<dbReference type="EMBL" id="SPHZ02000001">
    <property type="protein sequence ID" value="KAF0933842.1"/>
    <property type="molecule type" value="Genomic_DNA"/>
</dbReference>
<evidence type="ECO:0000256" key="4">
    <source>
        <dbReference type="ARBA" id="ARBA00012483"/>
    </source>
</evidence>
<dbReference type="GO" id="GO:0061630">
    <property type="term" value="F:ubiquitin protein ligase activity"/>
    <property type="evidence" value="ECO:0007669"/>
    <property type="project" value="UniProtKB-EC"/>
</dbReference>
<keyword evidence="9" id="KW-0833">Ubl conjugation pathway</keyword>
<evidence type="ECO:0000256" key="2">
    <source>
        <dbReference type="ARBA" id="ARBA00004167"/>
    </source>
</evidence>
<keyword evidence="5" id="KW-0808">Transferase</keyword>
<dbReference type="EC" id="2.3.2.27" evidence="4"/>
<dbReference type="InterPro" id="IPR013083">
    <property type="entry name" value="Znf_RING/FYVE/PHD"/>
</dbReference>
<reference evidence="16 17" key="1">
    <citation type="submission" date="2019-11" db="EMBL/GenBank/DDBJ databases">
        <title>Whole genome sequence of Oryza granulata.</title>
        <authorList>
            <person name="Li W."/>
        </authorList>
    </citation>
    <scope>NUCLEOTIDE SEQUENCE [LARGE SCALE GENOMIC DNA]</scope>
    <source>
        <strain evidence="17">cv. Menghai</strain>
        <tissue evidence="16">Leaf</tissue>
    </source>
</reference>
<dbReference type="PANTHER" id="PTHR45798:SF40">
    <property type="entry name" value="OS02G0686100 PROTEIN"/>
    <property type="match status" value="1"/>
</dbReference>
<evidence type="ECO:0000313" key="17">
    <source>
        <dbReference type="Proteomes" id="UP000479710"/>
    </source>
</evidence>
<evidence type="ECO:0000256" key="9">
    <source>
        <dbReference type="ARBA" id="ARBA00022786"/>
    </source>
</evidence>
<comment type="catalytic activity">
    <reaction evidence="1">
        <text>S-ubiquitinyl-[E2 ubiquitin-conjugating enzyme]-L-cysteine + [acceptor protein]-L-lysine = [E2 ubiquitin-conjugating enzyme]-L-cysteine + N(6)-ubiquitinyl-[acceptor protein]-L-lysine.</text>
        <dbReference type="EC" id="2.3.2.27"/>
    </reaction>
</comment>
<feature type="domain" description="RING-type" evidence="15">
    <location>
        <begin position="176"/>
        <end position="218"/>
    </location>
</feature>
<evidence type="ECO:0000256" key="12">
    <source>
        <dbReference type="ARBA" id="ARBA00023136"/>
    </source>
</evidence>
<evidence type="ECO:0000256" key="10">
    <source>
        <dbReference type="ARBA" id="ARBA00022833"/>
    </source>
</evidence>
<gene>
    <name evidence="16" type="ORF">E2562_019296</name>
</gene>
<dbReference type="SMART" id="SM00184">
    <property type="entry name" value="RING"/>
    <property type="match status" value="1"/>
</dbReference>
<protein>
    <recommendedName>
        <fullName evidence="4">RING-type E3 ubiquitin transferase</fullName>
        <ecNumber evidence="4">2.3.2.27</ecNumber>
    </recommendedName>
</protein>
<dbReference type="InterPro" id="IPR001841">
    <property type="entry name" value="Znf_RING"/>
</dbReference>
<evidence type="ECO:0000256" key="8">
    <source>
        <dbReference type="ARBA" id="ARBA00022771"/>
    </source>
</evidence>
<dbReference type="Pfam" id="PF13639">
    <property type="entry name" value="zf-RING_2"/>
    <property type="match status" value="1"/>
</dbReference>
<dbReference type="AlphaFoldDB" id="A0A6G1FAM0"/>
<proteinExistence type="predicted"/>
<keyword evidence="11 14" id="KW-1133">Transmembrane helix</keyword>
<comment type="pathway">
    <text evidence="3">Protein modification; protein ubiquitination.</text>
</comment>
<keyword evidence="8 13" id="KW-0863">Zinc-finger</keyword>
<evidence type="ECO:0000256" key="6">
    <source>
        <dbReference type="ARBA" id="ARBA00022692"/>
    </source>
</evidence>
<evidence type="ECO:0000256" key="11">
    <source>
        <dbReference type="ARBA" id="ARBA00022989"/>
    </source>
</evidence>
<keyword evidence="7" id="KW-0479">Metal-binding</keyword>
<comment type="subcellular location">
    <subcellularLocation>
        <location evidence="2">Membrane</location>
        <topology evidence="2">Single-pass membrane protein</topology>
    </subcellularLocation>
</comment>
<evidence type="ECO:0000256" key="14">
    <source>
        <dbReference type="SAM" id="Phobius"/>
    </source>
</evidence>
<evidence type="ECO:0000256" key="13">
    <source>
        <dbReference type="PROSITE-ProRule" id="PRU00175"/>
    </source>
</evidence>
<keyword evidence="6 14" id="KW-0812">Transmembrane</keyword>
<comment type="caution">
    <text evidence="16">The sequence shown here is derived from an EMBL/GenBank/DDBJ whole genome shotgun (WGS) entry which is preliminary data.</text>
</comment>
<evidence type="ECO:0000313" key="16">
    <source>
        <dbReference type="EMBL" id="KAF0933842.1"/>
    </source>
</evidence>
<dbReference type="GO" id="GO:0016020">
    <property type="term" value="C:membrane"/>
    <property type="evidence" value="ECO:0007669"/>
    <property type="project" value="UniProtKB-SubCell"/>
</dbReference>
<evidence type="ECO:0000256" key="7">
    <source>
        <dbReference type="ARBA" id="ARBA00022723"/>
    </source>
</evidence>
<keyword evidence="12 14" id="KW-0472">Membrane</keyword>
<evidence type="ECO:0000256" key="1">
    <source>
        <dbReference type="ARBA" id="ARBA00000900"/>
    </source>
</evidence>